<protein>
    <submittedName>
        <fullName evidence="1">Uncharacterized protein</fullName>
    </submittedName>
</protein>
<gene>
    <name evidence="1" type="ORF">B0H16DRAFT_1326774</name>
</gene>
<organism evidence="1 2">
    <name type="scientific">Mycena metata</name>
    <dbReference type="NCBI Taxonomy" id="1033252"/>
    <lineage>
        <taxon>Eukaryota</taxon>
        <taxon>Fungi</taxon>
        <taxon>Dikarya</taxon>
        <taxon>Basidiomycota</taxon>
        <taxon>Agaricomycotina</taxon>
        <taxon>Agaricomycetes</taxon>
        <taxon>Agaricomycetidae</taxon>
        <taxon>Agaricales</taxon>
        <taxon>Marasmiineae</taxon>
        <taxon>Mycenaceae</taxon>
        <taxon>Mycena</taxon>
    </lineage>
</organism>
<comment type="caution">
    <text evidence="1">The sequence shown here is derived from an EMBL/GenBank/DDBJ whole genome shotgun (WGS) entry which is preliminary data.</text>
</comment>
<evidence type="ECO:0000313" key="2">
    <source>
        <dbReference type="Proteomes" id="UP001215598"/>
    </source>
</evidence>
<name>A0AAD7MX15_9AGAR</name>
<dbReference type="AlphaFoldDB" id="A0AAD7MX15"/>
<dbReference type="Proteomes" id="UP001215598">
    <property type="component" value="Unassembled WGS sequence"/>
</dbReference>
<sequence length="257" mass="30027">MFFVYLIVSRVCDALDQGAALDPATRDRIRREWDAEMRAHEKIRQGWSGELADHEAIRLGWERERAEIIAMREQVLRDQGQWMKEREEGRHEEERNRRAEKERIRAGFAWDELKADQHCMQHGMRGYTARIANVPREYDPVTACTETAVEIHGIRIPNPNQCEDRGCGGVIGHWVINHSEPTCASHFDNFKDKERSGRRRIESHLENLHPGDDWRSMCSTTSAHFSGLHFDSPDVCEDWGKYGIWGIWEVEDRRCDS</sequence>
<proteinExistence type="predicted"/>
<keyword evidence="2" id="KW-1185">Reference proteome</keyword>
<accession>A0AAD7MX15</accession>
<reference evidence="1" key="1">
    <citation type="submission" date="2023-03" db="EMBL/GenBank/DDBJ databases">
        <title>Massive genome expansion in bonnet fungi (Mycena s.s.) driven by repeated elements and novel gene families across ecological guilds.</title>
        <authorList>
            <consortium name="Lawrence Berkeley National Laboratory"/>
            <person name="Harder C.B."/>
            <person name="Miyauchi S."/>
            <person name="Viragh M."/>
            <person name="Kuo A."/>
            <person name="Thoen E."/>
            <person name="Andreopoulos B."/>
            <person name="Lu D."/>
            <person name="Skrede I."/>
            <person name="Drula E."/>
            <person name="Henrissat B."/>
            <person name="Morin E."/>
            <person name="Kohler A."/>
            <person name="Barry K."/>
            <person name="LaButti K."/>
            <person name="Morin E."/>
            <person name="Salamov A."/>
            <person name="Lipzen A."/>
            <person name="Mereny Z."/>
            <person name="Hegedus B."/>
            <person name="Baldrian P."/>
            <person name="Stursova M."/>
            <person name="Weitz H."/>
            <person name="Taylor A."/>
            <person name="Grigoriev I.V."/>
            <person name="Nagy L.G."/>
            <person name="Martin F."/>
            <person name="Kauserud H."/>
        </authorList>
    </citation>
    <scope>NUCLEOTIDE SEQUENCE</scope>
    <source>
        <strain evidence="1">CBHHK182m</strain>
    </source>
</reference>
<evidence type="ECO:0000313" key="1">
    <source>
        <dbReference type="EMBL" id="KAJ7735958.1"/>
    </source>
</evidence>
<dbReference type="EMBL" id="JARKIB010000124">
    <property type="protein sequence ID" value="KAJ7735958.1"/>
    <property type="molecule type" value="Genomic_DNA"/>
</dbReference>